<name>A0A6I9TC95_SESIN</name>
<dbReference type="InterPro" id="IPR037495">
    <property type="entry name" value="CLE41/42/44"/>
</dbReference>
<reference evidence="4" key="1">
    <citation type="submission" date="2025-08" db="UniProtKB">
        <authorList>
            <consortium name="RefSeq"/>
        </authorList>
    </citation>
    <scope>IDENTIFICATION</scope>
</reference>
<dbReference type="AlphaFoldDB" id="A0A6I9TC95"/>
<dbReference type="Proteomes" id="UP000504604">
    <property type="component" value="Linkage group LG6"/>
</dbReference>
<feature type="compositionally biased region" description="Basic residues" evidence="1">
    <location>
        <begin position="106"/>
        <end position="118"/>
    </location>
</feature>
<organism evidence="3 4">
    <name type="scientific">Sesamum indicum</name>
    <name type="common">Oriental sesame</name>
    <name type="synonym">Sesamum orientale</name>
    <dbReference type="NCBI Taxonomy" id="4182"/>
    <lineage>
        <taxon>Eukaryota</taxon>
        <taxon>Viridiplantae</taxon>
        <taxon>Streptophyta</taxon>
        <taxon>Embryophyta</taxon>
        <taxon>Tracheophyta</taxon>
        <taxon>Spermatophyta</taxon>
        <taxon>Magnoliopsida</taxon>
        <taxon>eudicotyledons</taxon>
        <taxon>Gunneridae</taxon>
        <taxon>Pentapetalae</taxon>
        <taxon>asterids</taxon>
        <taxon>lamiids</taxon>
        <taxon>Lamiales</taxon>
        <taxon>Pedaliaceae</taxon>
        <taxon>Sesamum</taxon>
    </lineage>
</organism>
<gene>
    <name evidence="4" type="primary">LOC105163512</name>
</gene>
<dbReference type="KEGG" id="sind:105163512"/>
<feature type="transmembrane region" description="Helical" evidence="2">
    <location>
        <begin position="50"/>
        <end position="67"/>
    </location>
</feature>
<proteinExistence type="predicted"/>
<keyword evidence="3" id="KW-1185">Reference proteome</keyword>
<feature type="compositionally biased region" description="Basic and acidic residues" evidence="1">
    <location>
        <begin position="119"/>
        <end position="137"/>
    </location>
</feature>
<dbReference type="PANTHER" id="PTHR35301:SF1">
    <property type="entry name" value="CLAVATA3_ESR (CLE)-RELATED PROTEIN 41-RELATED"/>
    <property type="match status" value="1"/>
</dbReference>
<keyword evidence="2" id="KW-0472">Membrane</keyword>
<keyword evidence="2" id="KW-0812">Transmembrane</keyword>
<evidence type="ECO:0000313" key="4">
    <source>
        <dbReference type="RefSeq" id="XP_011080181.1"/>
    </source>
</evidence>
<evidence type="ECO:0000313" key="3">
    <source>
        <dbReference type="Proteomes" id="UP000504604"/>
    </source>
</evidence>
<accession>A0A6I9TC95</accession>
<dbReference type="GO" id="GO:0048046">
    <property type="term" value="C:apoplast"/>
    <property type="evidence" value="ECO:0007669"/>
    <property type="project" value="TreeGrafter"/>
</dbReference>
<dbReference type="PANTHER" id="PTHR35301">
    <property type="entry name" value="CLAVATA3/ESR (CLE)-RELATED PROTEIN 41-RELATED"/>
    <property type="match status" value="1"/>
</dbReference>
<evidence type="ECO:0000256" key="1">
    <source>
        <dbReference type="SAM" id="MobiDB-lite"/>
    </source>
</evidence>
<dbReference type="GO" id="GO:0033612">
    <property type="term" value="F:receptor serine/threonine kinase binding"/>
    <property type="evidence" value="ECO:0007669"/>
    <property type="project" value="InterPro"/>
</dbReference>
<dbReference type="OrthoDB" id="759183at2759"/>
<feature type="region of interest" description="Disordered" evidence="1">
    <location>
        <begin position="100"/>
        <end position="147"/>
    </location>
</feature>
<evidence type="ECO:0000256" key="2">
    <source>
        <dbReference type="SAM" id="Phobius"/>
    </source>
</evidence>
<sequence>MDIDFLWSLGGCIRFLHPRNCMATSLMRINSSSSSSSPSPFSLLEIPTKPHHFFFFFGLLFVLLAVVSSSGSDPSVTAAASSALPPHETLFSGERAAAKTVDFQPRKKASNPHASKPKGYKDDDGDRRQFEASDHEVPSGPNPISNR</sequence>
<dbReference type="RefSeq" id="XP_011080181.1">
    <property type="nucleotide sequence ID" value="XM_011081879.2"/>
</dbReference>
<dbReference type="InParanoid" id="A0A6I9TC95"/>
<dbReference type="GO" id="GO:0010089">
    <property type="term" value="P:xylem development"/>
    <property type="evidence" value="ECO:0007669"/>
    <property type="project" value="InterPro"/>
</dbReference>
<keyword evidence="2" id="KW-1133">Transmembrane helix</keyword>
<dbReference type="GeneID" id="105163512"/>
<protein>
    <submittedName>
        <fullName evidence="4">CLAVATA3/ESR (CLE)-related protein TDIF</fullName>
    </submittedName>
</protein>